<dbReference type="KEGG" id="nri:NRI_0602"/>
<dbReference type="Proteomes" id="UP000001627">
    <property type="component" value="Chromosome"/>
</dbReference>
<proteinExistence type="predicted"/>
<protein>
    <submittedName>
        <fullName evidence="1">Uncharacterized protein</fullName>
    </submittedName>
</protein>
<evidence type="ECO:0000313" key="2">
    <source>
        <dbReference type="Proteomes" id="UP000001627"/>
    </source>
</evidence>
<gene>
    <name evidence="1" type="ordered locus">NRI_0602</name>
</gene>
<reference evidence="1 2" key="1">
    <citation type="journal article" date="2009" name="Nucleic Acids Res.">
        <title>Analysis of complete genome sequence of Neorickettsia risticii: causative agent of Potomac horse fever.</title>
        <authorList>
            <person name="Lin M."/>
            <person name="Zhang C."/>
            <person name="Gibson K."/>
            <person name="Rikihisa Y."/>
        </authorList>
    </citation>
    <scope>NUCLEOTIDE SEQUENCE [LARGE SCALE GENOMIC DNA]</scope>
    <source>
        <strain evidence="1 2">Illinois</strain>
    </source>
</reference>
<keyword evidence="2" id="KW-1185">Reference proteome</keyword>
<dbReference type="AlphaFoldDB" id="C6V5B1"/>
<name>C6V5B1_NEORI</name>
<accession>C6V5B1</accession>
<organism evidence="1 2">
    <name type="scientific">Neorickettsia risticii (strain Illinois)</name>
    <dbReference type="NCBI Taxonomy" id="434131"/>
    <lineage>
        <taxon>Bacteria</taxon>
        <taxon>Pseudomonadati</taxon>
        <taxon>Pseudomonadota</taxon>
        <taxon>Alphaproteobacteria</taxon>
        <taxon>Rickettsiales</taxon>
        <taxon>Anaplasmataceae</taxon>
        <taxon>Neorickettsia</taxon>
    </lineage>
</organism>
<evidence type="ECO:0000313" key="1">
    <source>
        <dbReference type="EMBL" id="ACT69531.1"/>
    </source>
</evidence>
<dbReference type="HOGENOM" id="CLU_3202525_0_0_5"/>
<dbReference type="EMBL" id="CP001431">
    <property type="protein sequence ID" value="ACT69531.1"/>
    <property type="molecule type" value="Genomic_DNA"/>
</dbReference>
<sequence>MLASVNLFISLRLSLPILLNSHYNYASRISIYNPLVMNKGFSPQI</sequence>